<organism evidence="1">
    <name type="scientific">Sesamum latifolium</name>
    <dbReference type="NCBI Taxonomy" id="2727402"/>
    <lineage>
        <taxon>Eukaryota</taxon>
        <taxon>Viridiplantae</taxon>
        <taxon>Streptophyta</taxon>
        <taxon>Embryophyta</taxon>
        <taxon>Tracheophyta</taxon>
        <taxon>Spermatophyta</taxon>
        <taxon>Magnoliopsida</taxon>
        <taxon>eudicotyledons</taxon>
        <taxon>Gunneridae</taxon>
        <taxon>Pentapetalae</taxon>
        <taxon>asterids</taxon>
        <taxon>lamiids</taxon>
        <taxon>Lamiales</taxon>
        <taxon>Pedaliaceae</taxon>
        <taxon>Sesamum</taxon>
    </lineage>
</organism>
<dbReference type="EMBL" id="JACGWN010000010">
    <property type="protein sequence ID" value="KAL0428311.1"/>
    <property type="molecule type" value="Genomic_DNA"/>
</dbReference>
<accession>A0AAW2VIZ2</accession>
<comment type="caution">
    <text evidence="1">The sequence shown here is derived from an EMBL/GenBank/DDBJ whole genome shotgun (WGS) entry which is preliminary data.</text>
</comment>
<reference evidence="1" key="2">
    <citation type="journal article" date="2024" name="Plant">
        <title>Genomic evolution and insights into agronomic trait innovations of Sesamum species.</title>
        <authorList>
            <person name="Miao H."/>
            <person name="Wang L."/>
            <person name="Qu L."/>
            <person name="Liu H."/>
            <person name="Sun Y."/>
            <person name="Le M."/>
            <person name="Wang Q."/>
            <person name="Wei S."/>
            <person name="Zheng Y."/>
            <person name="Lin W."/>
            <person name="Duan Y."/>
            <person name="Cao H."/>
            <person name="Xiong S."/>
            <person name="Wang X."/>
            <person name="Wei L."/>
            <person name="Li C."/>
            <person name="Ma Q."/>
            <person name="Ju M."/>
            <person name="Zhao R."/>
            <person name="Li G."/>
            <person name="Mu C."/>
            <person name="Tian Q."/>
            <person name="Mei H."/>
            <person name="Zhang T."/>
            <person name="Gao T."/>
            <person name="Zhang H."/>
        </authorList>
    </citation>
    <scope>NUCLEOTIDE SEQUENCE</scope>
    <source>
        <strain evidence="1">KEN1</strain>
    </source>
</reference>
<reference evidence="1" key="1">
    <citation type="submission" date="2020-06" db="EMBL/GenBank/DDBJ databases">
        <authorList>
            <person name="Li T."/>
            <person name="Hu X."/>
            <person name="Zhang T."/>
            <person name="Song X."/>
            <person name="Zhang H."/>
            <person name="Dai N."/>
            <person name="Sheng W."/>
            <person name="Hou X."/>
            <person name="Wei L."/>
        </authorList>
    </citation>
    <scope>NUCLEOTIDE SEQUENCE</scope>
    <source>
        <strain evidence="1">KEN1</strain>
        <tissue evidence="1">Leaf</tissue>
    </source>
</reference>
<evidence type="ECO:0000313" key="1">
    <source>
        <dbReference type="EMBL" id="KAL0428311.1"/>
    </source>
</evidence>
<sequence length="77" mass="8218">MEISERWPRDLVAGDVGDDARGAGGWRWGCGRRRWVGGRTALGQRATAAGLRAMAVHATTAHQSGEGGRCSLKWRGG</sequence>
<protein>
    <submittedName>
        <fullName evidence="1">Uncharacterized protein</fullName>
    </submittedName>
</protein>
<dbReference type="AlphaFoldDB" id="A0AAW2VIZ2"/>
<gene>
    <name evidence="1" type="ORF">Slati_3005900</name>
</gene>
<name>A0AAW2VIZ2_9LAMI</name>
<proteinExistence type="predicted"/>